<dbReference type="EMBL" id="MBTA01000003">
    <property type="protein sequence ID" value="RKD18991.1"/>
    <property type="molecule type" value="Genomic_DNA"/>
</dbReference>
<protein>
    <recommendedName>
        <fullName evidence="1">HNH nuclease domain-containing protein</fullName>
    </recommendedName>
</protein>
<dbReference type="SUPFAM" id="SSF54060">
    <property type="entry name" value="His-Me finger endonucleases"/>
    <property type="match status" value="1"/>
</dbReference>
<evidence type="ECO:0000313" key="3">
    <source>
        <dbReference type="Proteomes" id="UP000283433"/>
    </source>
</evidence>
<organism evidence="2 3">
    <name type="scientific">Pelobium manganitolerans</name>
    <dbReference type="NCBI Taxonomy" id="1842495"/>
    <lineage>
        <taxon>Bacteria</taxon>
        <taxon>Pseudomonadati</taxon>
        <taxon>Bacteroidota</taxon>
        <taxon>Sphingobacteriia</taxon>
        <taxon>Sphingobacteriales</taxon>
        <taxon>Sphingobacteriaceae</taxon>
        <taxon>Pelobium</taxon>
    </lineage>
</organism>
<feature type="domain" description="HNH nuclease" evidence="1">
    <location>
        <begin position="181"/>
        <end position="224"/>
    </location>
</feature>
<keyword evidence="3" id="KW-1185">Reference proteome</keyword>
<reference evidence="2 3" key="1">
    <citation type="submission" date="2016-07" db="EMBL/GenBank/DDBJ databases">
        <title>Genome of Pelobium manganitolerans.</title>
        <authorList>
            <person name="Wu S."/>
            <person name="Wang G."/>
        </authorList>
    </citation>
    <scope>NUCLEOTIDE SEQUENCE [LARGE SCALE GENOMIC DNA]</scope>
    <source>
        <strain evidence="2 3">YS-25</strain>
    </source>
</reference>
<dbReference type="Gene3D" id="3.90.75.20">
    <property type="match status" value="1"/>
</dbReference>
<name>A0A419SAF0_9SPHI</name>
<dbReference type="OrthoDB" id="6638408at2"/>
<proteinExistence type="predicted"/>
<evidence type="ECO:0000313" key="2">
    <source>
        <dbReference type="EMBL" id="RKD18991.1"/>
    </source>
</evidence>
<dbReference type="RefSeq" id="WP_120180637.1">
    <property type="nucleotide sequence ID" value="NZ_MBTA01000003.1"/>
</dbReference>
<comment type="caution">
    <text evidence="2">The sequence shown here is derived from an EMBL/GenBank/DDBJ whole genome shotgun (WGS) entry which is preliminary data.</text>
</comment>
<dbReference type="Pfam" id="PF13392">
    <property type="entry name" value="HNH_3"/>
    <property type="match status" value="1"/>
</dbReference>
<dbReference type="Proteomes" id="UP000283433">
    <property type="component" value="Unassembled WGS sequence"/>
</dbReference>
<accession>A0A419SAF0</accession>
<dbReference type="InterPro" id="IPR044925">
    <property type="entry name" value="His-Me_finger_sf"/>
</dbReference>
<evidence type="ECO:0000259" key="1">
    <source>
        <dbReference type="Pfam" id="PF13392"/>
    </source>
</evidence>
<dbReference type="AlphaFoldDB" id="A0A419SAF0"/>
<sequence>MRGMWKAYEEKFRELYPVLPLAELAKIFPFSDKEIKSKASNTRLRKKGKLLSWAWADEQELIKLYPDTLNAEIAKKFSRSEKSVQAAAFKLKLRKTPEFMACHIQKNQFRKGMTPVNKGKKQTEYMSPEAIERTKATRFKKGQLPHNTYNEVGKITIRHDHRERGGKRYKYICIKVGVWSMLHKHLWEQANGKVPSGHCLWFKDGDPMNCTLENLEMITRKENRKRNHPALRLGDKYVARCIVGKTGDTEAVLDSPELLELKRQQLKLNREIKNHDKNANGK</sequence>
<gene>
    <name evidence="2" type="ORF">BCY91_14030</name>
</gene>
<dbReference type="InterPro" id="IPR003615">
    <property type="entry name" value="HNH_nuc"/>
</dbReference>